<dbReference type="EMBL" id="CP053452">
    <property type="protein sequence ID" value="QJX01069.1"/>
    <property type="molecule type" value="Genomic_DNA"/>
</dbReference>
<sequence length="199" mass="22158">MDREVFDGILRTWLKGIEGASPTVQQVRPSKRELALRREEAEILTRLLDSRTKMLQFVKVDSAAGFIVLIDTDPLSDAFDTDACLRYIEAFQRLREHGLLVNHSGDGQVFHLSAEGRGGAKQIRGKCLGCGRSMMNVGTDSAEPLVWECNNPRCIDSTWHRDTVCSTCGKRPAEITSGGLNFTNFLCEDGHAFKTTPKR</sequence>
<dbReference type="AlphaFoldDB" id="A0A6M5Z495"/>
<dbReference type="KEGG" id="ftj:FTUN_8708"/>
<evidence type="ECO:0000313" key="1">
    <source>
        <dbReference type="EMBL" id="QJX01069.1"/>
    </source>
</evidence>
<dbReference type="Proteomes" id="UP000503447">
    <property type="component" value="Chromosome"/>
</dbReference>
<keyword evidence="2" id="KW-1185">Reference proteome</keyword>
<reference evidence="2" key="1">
    <citation type="submission" date="2020-05" db="EMBL/GenBank/DDBJ databases">
        <title>Frigoriglobus tundricola gen. nov., sp. nov., a psychrotolerant cellulolytic planctomycete of the family Gemmataceae with two divergent copies of 16S rRNA gene.</title>
        <authorList>
            <person name="Kulichevskaya I.S."/>
            <person name="Ivanova A.A."/>
            <person name="Naumoff D.G."/>
            <person name="Beletsky A.V."/>
            <person name="Rijpstra W.I.C."/>
            <person name="Sinninghe Damste J.S."/>
            <person name="Mardanov A.V."/>
            <person name="Ravin N.V."/>
            <person name="Dedysh S.N."/>
        </authorList>
    </citation>
    <scope>NUCLEOTIDE SEQUENCE [LARGE SCALE GENOMIC DNA]</scope>
    <source>
        <strain evidence="2">PL17</strain>
    </source>
</reference>
<name>A0A6M5Z495_9BACT</name>
<accession>A0A6M5Z495</accession>
<gene>
    <name evidence="1" type="ORF">FTUN_8708</name>
</gene>
<protein>
    <submittedName>
        <fullName evidence="1">Uncharacterized protein</fullName>
    </submittedName>
</protein>
<evidence type="ECO:0000313" key="2">
    <source>
        <dbReference type="Proteomes" id="UP000503447"/>
    </source>
</evidence>
<organism evidence="1 2">
    <name type="scientific">Frigoriglobus tundricola</name>
    <dbReference type="NCBI Taxonomy" id="2774151"/>
    <lineage>
        <taxon>Bacteria</taxon>
        <taxon>Pseudomonadati</taxon>
        <taxon>Planctomycetota</taxon>
        <taxon>Planctomycetia</taxon>
        <taxon>Gemmatales</taxon>
        <taxon>Gemmataceae</taxon>
        <taxon>Frigoriglobus</taxon>
    </lineage>
</organism>
<dbReference type="RefSeq" id="WP_171475695.1">
    <property type="nucleotide sequence ID" value="NZ_CP053452.2"/>
</dbReference>
<proteinExistence type="predicted"/>